<proteinExistence type="predicted"/>
<keyword evidence="1 2" id="KW-0597">Phosphoprotein</keyword>
<dbReference type="PROSITE" id="PS50110">
    <property type="entry name" value="RESPONSE_REGULATORY"/>
    <property type="match status" value="1"/>
</dbReference>
<dbReference type="PANTHER" id="PTHR44591">
    <property type="entry name" value="STRESS RESPONSE REGULATOR PROTEIN 1"/>
    <property type="match status" value="1"/>
</dbReference>
<dbReference type="EMBL" id="CP036425">
    <property type="protein sequence ID" value="QDU35196.1"/>
    <property type="molecule type" value="Genomic_DNA"/>
</dbReference>
<dbReference type="InterPro" id="IPR001789">
    <property type="entry name" value="Sig_transdc_resp-reg_receiver"/>
</dbReference>
<evidence type="ECO:0000313" key="5">
    <source>
        <dbReference type="Proteomes" id="UP000317369"/>
    </source>
</evidence>
<accession>A0A517YYA0</accession>
<feature type="modified residue" description="4-aspartylphosphate" evidence="2">
    <location>
        <position position="55"/>
    </location>
</feature>
<evidence type="ECO:0000256" key="1">
    <source>
        <dbReference type="ARBA" id="ARBA00022553"/>
    </source>
</evidence>
<organism evidence="4 5">
    <name type="scientific">Poriferisphaera corsica</name>
    <dbReference type="NCBI Taxonomy" id="2528020"/>
    <lineage>
        <taxon>Bacteria</taxon>
        <taxon>Pseudomonadati</taxon>
        <taxon>Planctomycetota</taxon>
        <taxon>Phycisphaerae</taxon>
        <taxon>Phycisphaerales</taxon>
        <taxon>Phycisphaeraceae</taxon>
        <taxon>Poriferisphaera</taxon>
    </lineage>
</organism>
<evidence type="ECO:0000259" key="3">
    <source>
        <dbReference type="PROSITE" id="PS50110"/>
    </source>
</evidence>
<reference evidence="4 5" key="1">
    <citation type="submission" date="2019-02" db="EMBL/GenBank/DDBJ databases">
        <title>Deep-cultivation of Planctomycetes and their phenomic and genomic characterization uncovers novel biology.</title>
        <authorList>
            <person name="Wiegand S."/>
            <person name="Jogler M."/>
            <person name="Boedeker C."/>
            <person name="Pinto D."/>
            <person name="Vollmers J."/>
            <person name="Rivas-Marin E."/>
            <person name="Kohn T."/>
            <person name="Peeters S.H."/>
            <person name="Heuer A."/>
            <person name="Rast P."/>
            <person name="Oberbeckmann S."/>
            <person name="Bunk B."/>
            <person name="Jeske O."/>
            <person name="Meyerdierks A."/>
            <person name="Storesund J.E."/>
            <person name="Kallscheuer N."/>
            <person name="Luecker S."/>
            <person name="Lage O.M."/>
            <person name="Pohl T."/>
            <person name="Merkel B.J."/>
            <person name="Hornburger P."/>
            <person name="Mueller R.-W."/>
            <person name="Bruemmer F."/>
            <person name="Labrenz M."/>
            <person name="Spormann A.M."/>
            <person name="Op den Camp H."/>
            <person name="Overmann J."/>
            <person name="Amann R."/>
            <person name="Jetten M.S.M."/>
            <person name="Mascher T."/>
            <person name="Medema M.H."/>
            <person name="Devos D.P."/>
            <person name="Kaster A.-K."/>
            <person name="Ovreas L."/>
            <person name="Rohde M."/>
            <person name="Galperin M.Y."/>
            <person name="Jogler C."/>
        </authorList>
    </citation>
    <scope>NUCLEOTIDE SEQUENCE [LARGE SCALE GENOMIC DNA]</scope>
    <source>
        <strain evidence="4 5">KS4</strain>
    </source>
</reference>
<sequence length="134" mass="15175">MKELKTILVVDDETHILHVVSLKLRNAGYEVITAEDGEEGLAKAQVHMPDLLITDYQMPFMTGLELCIKLCEHEKTKEIPALMLTARGFSLANEYLEQTNIEGVLTKPFSPREVLARVDEIMNRSQMMEARKAS</sequence>
<dbReference type="KEGG" id="pcor:KS4_32760"/>
<dbReference type="SMART" id="SM00448">
    <property type="entry name" value="REC"/>
    <property type="match status" value="1"/>
</dbReference>
<gene>
    <name evidence="4" type="primary">phoP</name>
    <name evidence="4" type="ORF">KS4_32760</name>
</gene>
<feature type="domain" description="Response regulatory" evidence="3">
    <location>
        <begin position="6"/>
        <end position="122"/>
    </location>
</feature>
<dbReference type="PANTHER" id="PTHR44591:SF3">
    <property type="entry name" value="RESPONSE REGULATORY DOMAIN-CONTAINING PROTEIN"/>
    <property type="match status" value="1"/>
</dbReference>
<dbReference type="Gene3D" id="3.40.50.2300">
    <property type="match status" value="1"/>
</dbReference>
<dbReference type="Proteomes" id="UP000317369">
    <property type="component" value="Chromosome"/>
</dbReference>
<evidence type="ECO:0000313" key="4">
    <source>
        <dbReference type="EMBL" id="QDU35196.1"/>
    </source>
</evidence>
<dbReference type="InterPro" id="IPR050595">
    <property type="entry name" value="Bact_response_regulator"/>
</dbReference>
<dbReference type="InterPro" id="IPR011006">
    <property type="entry name" value="CheY-like_superfamily"/>
</dbReference>
<dbReference type="SUPFAM" id="SSF52172">
    <property type="entry name" value="CheY-like"/>
    <property type="match status" value="1"/>
</dbReference>
<dbReference type="AlphaFoldDB" id="A0A517YYA0"/>
<name>A0A517YYA0_9BACT</name>
<dbReference type="RefSeq" id="WP_145080176.1">
    <property type="nucleotide sequence ID" value="NZ_CP036425.1"/>
</dbReference>
<protein>
    <submittedName>
        <fullName evidence="4">Alkaline phosphatase synthesis transcriptional regulatory protein PhoP</fullName>
    </submittedName>
</protein>
<dbReference type="GO" id="GO:0000160">
    <property type="term" value="P:phosphorelay signal transduction system"/>
    <property type="evidence" value="ECO:0007669"/>
    <property type="project" value="InterPro"/>
</dbReference>
<keyword evidence="5" id="KW-1185">Reference proteome</keyword>
<evidence type="ECO:0000256" key="2">
    <source>
        <dbReference type="PROSITE-ProRule" id="PRU00169"/>
    </source>
</evidence>
<dbReference type="OrthoDB" id="272828at2"/>
<dbReference type="Pfam" id="PF00072">
    <property type="entry name" value="Response_reg"/>
    <property type="match status" value="1"/>
</dbReference>